<dbReference type="SUPFAM" id="SSF55961">
    <property type="entry name" value="Bet v1-like"/>
    <property type="match status" value="1"/>
</dbReference>
<evidence type="ECO:0000259" key="2">
    <source>
        <dbReference type="Pfam" id="PF08327"/>
    </source>
</evidence>
<proteinExistence type="inferred from homology"/>
<gene>
    <name evidence="3" type="ORF">ADL28_05320</name>
</gene>
<name>A0A0X3XB98_STRVO</name>
<sequence length="157" mass="17000">MYAMRVSRRVNAPRSAVYRALLDASAVAAWRVPDGMTCRVHEFDPREGGTFRISLIYDDPASTGKSGGHTDTYHGRFGRLVPDEQVVEVSEFETPDPALRTTMTITTTLTDAAGGGTDVHILHEGLPDSVPAADNELGTRMSLDKLAELVETGREPG</sequence>
<evidence type="ECO:0000256" key="1">
    <source>
        <dbReference type="ARBA" id="ARBA00006817"/>
    </source>
</evidence>
<comment type="caution">
    <text evidence="3">The sequence shown here is derived from an EMBL/GenBank/DDBJ whole genome shotgun (WGS) entry which is preliminary data.</text>
</comment>
<evidence type="ECO:0000313" key="4">
    <source>
        <dbReference type="Proteomes" id="UP000053413"/>
    </source>
</evidence>
<reference evidence="4" key="1">
    <citation type="submission" date="2015-10" db="EMBL/GenBank/DDBJ databases">
        <authorList>
            <person name="Ju K.-S."/>
            <person name="Doroghazi J.R."/>
            <person name="Metcalf W.W."/>
        </authorList>
    </citation>
    <scope>NUCLEOTIDE SEQUENCE [LARGE SCALE GENOMIC DNA]</scope>
    <source>
        <strain evidence="4">NRRL F-8817</strain>
    </source>
</reference>
<dbReference type="OrthoDB" id="9786557at2"/>
<organism evidence="3 4">
    <name type="scientific">Streptomyces violaceusniger</name>
    <dbReference type="NCBI Taxonomy" id="68280"/>
    <lineage>
        <taxon>Bacteria</taxon>
        <taxon>Bacillati</taxon>
        <taxon>Actinomycetota</taxon>
        <taxon>Actinomycetes</taxon>
        <taxon>Kitasatosporales</taxon>
        <taxon>Streptomycetaceae</taxon>
        <taxon>Streptomyces</taxon>
        <taxon>Streptomyces violaceusniger group</taxon>
    </lineage>
</organism>
<protein>
    <submittedName>
        <fullName evidence="3">Polyketide cyclase</fullName>
    </submittedName>
</protein>
<dbReference type="Pfam" id="PF08327">
    <property type="entry name" value="AHSA1"/>
    <property type="match status" value="1"/>
</dbReference>
<dbReference type="Gene3D" id="3.30.530.20">
    <property type="match status" value="1"/>
</dbReference>
<dbReference type="AlphaFoldDB" id="A0A0X3XB98"/>
<dbReference type="RefSeq" id="WP_059142552.1">
    <property type="nucleotide sequence ID" value="NZ_LLZJ01000040.1"/>
</dbReference>
<dbReference type="EMBL" id="LLZJ01000040">
    <property type="protein sequence ID" value="KUL65786.1"/>
    <property type="molecule type" value="Genomic_DNA"/>
</dbReference>
<accession>A0A0X3XB98</accession>
<dbReference type="InterPro" id="IPR023393">
    <property type="entry name" value="START-like_dom_sf"/>
</dbReference>
<dbReference type="Proteomes" id="UP000053413">
    <property type="component" value="Unassembled WGS sequence"/>
</dbReference>
<comment type="similarity">
    <text evidence="1">Belongs to the AHA1 family.</text>
</comment>
<dbReference type="InterPro" id="IPR013538">
    <property type="entry name" value="ASHA1/2-like_C"/>
</dbReference>
<dbReference type="GeneID" id="97428792"/>
<feature type="domain" description="Activator of Hsp90 ATPase homologue 1/2-like C-terminal" evidence="2">
    <location>
        <begin position="11"/>
        <end position="151"/>
    </location>
</feature>
<evidence type="ECO:0000313" key="3">
    <source>
        <dbReference type="EMBL" id="KUL65786.1"/>
    </source>
</evidence>